<dbReference type="InterPro" id="IPR013783">
    <property type="entry name" value="Ig-like_fold"/>
</dbReference>
<feature type="compositionally biased region" description="Polar residues" evidence="5">
    <location>
        <begin position="479"/>
        <end position="491"/>
    </location>
</feature>
<evidence type="ECO:0000256" key="5">
    <source>
        <dbReference type="SAM" id="MobiDB-lite"/>
    </source>
</evidence>
<comment type="caution">
    <text evidence="6">The sequence shown here is derived from an EMBL/GenBank/DDBJ whole genome shotgun (WGS) entry which is preliminary data.</text>
</comment>
<evidence type="ECO:0000256" key="2">
    <source>
        <dbReference type="ARBA" id="ARBA00022525"/>
    </source>
</evidence>
<evidence type="ECO:0000256" key="4">
    <source>
        <dbReference type="ARBA" id="ARBA00022837"/>
    </source>
</evidence>
<dbReference type="InterPro" id="IPR053180">
    <property type="entry name" value="Ca-binding_acidic-repeat"/>
</dbReference>
<sequence>MNAAEAGGNVDVTGTVSGDFNAGDTVTLTVNGTDYTGTVDALGAYSISVPGSELASDGDTTVDGSVTTTDAAGNQGTTTGTKAYTVDTVNPVPVLSIDDITADNVLNAAEAGGNVDVTGTVSGDFNAGDTVTLTVNGTDYTGTVDALGAYSISVPGSELAADGDTTVDGSVTTTDTAGNQGTATDTQAYTVDTTLPTIDIATPIEGDNIVNASEDNDVTISGTTTDVEDGQTVTVTFSDGTNTVTTTATVTGNTWTAADADISGLDNGTITVTADVTDVAGNPATDNDPVTLDNTLPTIDIDLPIEGDNIVNANEDGDVTISGTTTDVEDGQTITVTFSDGTNTITTTATVTGNAWTAADADISGLDNGTVTVTADVADVAGNPATDNDSVILDNNTPEVDSFSTIDTTPILTGQGDANEQLTIELDTDSDGTVDVTYQVTTDNSGNWNIDTGSATPISGSFPSLGDQDVIDITATDIAGNSNTGTVTLSVDTDGDGLNNNEEITLGTDPNNPDSDGDGINDGQEVLEGTNPLDDCDSVDGAPLGSSDCDTDGLTNTEEADLGTDPNNPDTDNDGLLDGEEVTLGTNPLNADTDGDGINDEQEVLDATNPLDDCDSIGGTALDDSDCDADGLTTAEESNLGTDPTLEDTDGDLIPDGQEVEDGTDPLNPCSNRGGTPPAGTPCDIDIETDLVAPGINDGRFIINNIESFPNNTVEVYNRWGVKVFDTEGYNNADRAFKGVSNGRVTINKEEELPVGVYFYIIKYVNNNEHKSVSGYLYVNR</sequence>
<keyword evidence="3" id="KW-0732">Signal</keyword>
<dbReference type="NCBIfam" id="NF012196">
    <property type="entry name" value="Ig_like_ice"/>
    <property type="match status" value="2"/>
</dbReference>
<keyword evidence="7" id="KW-1185">Reference proteome</keyword>
<dbReference type="NCBIfam" id="NF033510">
    <property type="entry name" value="Ca_tandemer"/>
    <property type="match status" value="4"/>
</dbReference>
<dbReference type="EMBL" id="JBHSAW010000006">
    <property type="protein sequence ID" value="MFC4096329.1"/>
    <property type="molecule type" value="Genomic_DNA"/>
</dbReference>
<dbReference type="Pfam" id="PF18884">
    <property type="entry name" value="TSP3_bac"/>
    <property type="match status" value="7"/>
</dbReference>
<protein>
    <submittedName>
        <fullName evidence="6">Ig-like domain-containing protein</fullName>
    </submittedName>
</protein>
<evidence type="ECO:0000313" key="7">
    <source>
        <dbReference type="Proteomes" id="UP001595814"/>
    </source>
</evidence>
<accession>A0ABV8JPR2</accession>
<evidence type="ECO:0000313" key="6">
    <source>
        <dbReference type="EMBL" id="MFC4096329.1"/>
    </source>
</evidence>
<dbReference type="PROSITE" id="PS00018">
    <property type="entry name" value="EF_HAND_1"/>
    <property type="match status" value="1"/>
</dbReference>
<name>A0ABV8JPR2_9FLAO</name>
<dbReference type="Pfam" id="PF13585">
    <property type="entry name" value="CHU_C"/>
    <property type="match status" value="1"/>
</dbReference>
<dbReference type="Proteomes" id="UP001595814">
    <property type="component" value="Unassembled WGS sequence"/>
</dbReference>
<dbReference type="Gene3D" id="2.60.40.10">
    <property type="entry name" value="Immunoglobulins"/>
    <property type="match status" value="5"/>
</dbReference>
<comment type="subcellular location">
    <subcellularLocation>
        <location evidence="1">Secreted</location>
    </subcellularLocation>
</comment>
<dbReference type="RefSeq" id="WP_380081207.1">
    <property type="nucleotide sequence ID" value="NZ_JBHSAW010000006.1"/>
</dbReference>
<feature type="compositionally biased region" description="Acidic residues" evidence="5">
    <location>
        <begin position="571"/>
        <end position="581"/>
    </location>
</feature>
<evidence type="ECO:0000256" key="1">
    <source>
        <dbReference type="ARBA" id="ARBA00004613"/>
    </source>
</evidence>
<reference evidence="7" key="1">
    <citation type="journal article" date="2019" name="Int. J. Syst. Evol. Microbiol.">
        <title>The Global Catalogue of Microorganisms (GCM) 10K type strain sequencing project: providing services to taxonomists for standard genome sequencing and annotation.</title>
        <authorList>
            <consortium name="The Broad Institute Genomics Platform"/>
            <consortium name="The Broad Institute Genome Sequencing Center for Infectious Disease"/>
            <person name="Wu L."/>
            <person name="Ma J."/>
        </authorList>
    </citation>
    <scope>NUCLEOTIDE SEQUENCE [LARGE SCALE GENOMIC DNA]</scope>
    <source>
        <strain evidence="7">CECT 7477</strain>
    </source>
</reference>
<keyword evidence="4" id="KW-0106">Calcium</keyword>
<dbReference type="InterPro" id="IPR049826">
    <property type="entry name" value="Ig-like_ice"/>
</dbReference>
<organism evidence="6 7">
    <name type="scientific">Euzebyella saccharophila</name>
    <dbReference type="NCBI Taxonomy" id="679664"/>
    <lineage>
        <taxon>Bacteria</taxon>
        <taxon>Pseudomonadati</taxon>
        <taxon>Bacteroidota</taxon>
        <taxon>Flavobacteriia</taxon>
        <taxon>Flavobacteriales</taxon>
        <taxon>Flavobacteriaceae</taxon>
        <taxon>Euzebyella</taxon>
    </lineage>
</organism>
<proteinExistence type="predicted"/>
<feature type="region of interest" description="Disordered" evidence="5">
    <location>
        <begin position="479"/>
        <end position="600"/>
    </location>
</feature>
<dbReference type="InterPro" id="IPR059100">
    <property type="entry name" value="TSP3_bac"/>
</dbReference>
<gene>
    <name evidence="6" type="ORF">ACFOUT_10630</name>
</gene>
<evidence type="ECO:0000256" key="3">
    <source>
        <dbReference type="ARBA" id="ARBA00022729"/>
    </source>
</evidence>
<feature type="region of interest" description="Disordered" evidence="5">
    <location>
        <begin position="622"/>
        <end position="651"/>
    </location>
</feature>
<keyword evidence="2" id="KW-0964">Secreted</keyword>
<feature type="compositionally biased region" description="Polar residues" evidence="5">
    <location>
        <begin position="498"/>
        <end position="514"/>
    </location>
</feature>
<dbReference type="InterPro" id="IPR018247">
    <property type="entry name" value="EF_Hand_1_Ca_BS"/>
</dbReference>
<dbReference type="PANTHER" id="PTHR37467">
    <property type="entry name" value="EXPORTED CALCIUM-BINDING GLYCOPROTEIN-RELATED"/>
    <property type="match status" value="1"/>
</dbReference>
<dbReference type="PANTHER" id="PTHR37467:SF1">
    <property type="entry name" value="EXPORTED CALCIUM-BINDING GLYCOPROTEIN"/>
    <property type="match status" value="1"/>
</dbReference>